<proteinExistence type="predicted"/>
<gene>
    <name evidence="2" type="ORF">HZZ05_07195</name>
</gene>
<organism evidence="2 3">
    <name type="scientific">Actinomyces bowdenii</name>
    <dbReference type="NCBI Taxonomy" id="131109"/>
    <lineage>
        <taxon>Bacteria</taxon>
        <taxon>Bacillati</taxon>
        <taxon>Actinomycetota</taxon>
        <taxon>Actinomycetes</taxon>
        <taxon>Actinomycetales</taxon>
        <taxon>Actinomycetaceae</taxon>
        <taxon>Actinomyces</taxon>
    </lineage>
</organism>
<dbReference type="Proteomes" id="UP000572528">
    <property type="component" value="Unassembled WGS sequence"/>
</dbReference>
<reference evidence="2 3" key="1">
    <citation type="submission" date="2020-07" db="EMBL/GenBank/DDBJ databases">
        <title>MOT database genomes.</title>
        <authorList>
            <person name="Joseph S."/>
            <person name="Aduse-Opoku J."/>
            <person name="Hashim A."/>
            <person name="Wade W."/>
            <person name="Curtis M."/>
        </authorList>
    </citation>
    <scope>NUCLEOTIDE SEQUENCE [LARGE SCALE GENOMIC DNA]</scope>
    <source>
        <strain evidence="2 3">WMus004</strain>
    </source>
</reference>
<comment type="caution">
    <text evidence="2">The sequence shown here is derived from an EMBL/GenBank/DDBJ whole genome shotgun (WGS) entry which is preliminary data.</text>
</comment>
<name>A0A853ENH3_9ACTO</name>
<evidence type="ECO:0000256" key="1">
    <source>
        <dbReference type="SAM" id="MobiDB-lite"/>
    </source>
</evidence>
<feature type="non-terminal residue" evidence="2">
    <location>
        <position position="46"/>
    </location>
</feature>
<accession>A0A853ENH3</accession>
<dbReference type="EMBL" id="JACBXV010000085">
    <property type="protein sequence ID" value="NYS69306.1"/>
    <property type="molecule type" value="Genomic_DNA"/>
</dbReference>
<feature type="region of interest" description="Disordered" evidence="1">
    <location>
        <begin position="1"/>
        <end position="33"/>
    </location>
</feature>
<protein>
    <submittedName>
        <fullName evidence="2">Uncharacterized protein</fullName>
    </submittedName>
</protein>
<dbReference type="AlphaFoldDB" id="A0A853ENH3"/>
<evidence type="ECO:0000313" key="2">
    <source>
        <dbReference type="EMBL" id="NYS69306.1"/>
    </source>
</evidence>
<sequence>MTIRDIAVEPPTAGSATPPSREPDRTGPGAVSSAVGIAVEAEEALI</sequence>
<evidence type="ECO:0000313" key="3">
    <source>
        <dbReference type="Proteomes" id="UP000572528"/>
    </source>
</evidence>